<proteinExistence type="predicted"/>
<dbReference type="EMBL" id="SMKV01000007">
    <property type="protein sequence ID" value="TDC94346.1"/>
    <property type="molecule type" value="Genomic_DNA"/>
</dbReference>
<dbReference type="InterPro" id="IPR049532">
    <property type="entry name" value="GAP1-like_C"/>
</dbReference>
<dbReference type="OrthoDB" id="3595182at2"/>
<comment type="caution">
    <text evidence="3">The sequence shown here is derived from an EMBL/GenBank/DDBJ whole genome shotgun (WGS) entry which is preliminary data.</text>
</comment>
<gene>
    <name evidence="3" type="ORF">E1161_07270</name>
</gene>
<accession>A0A4R4UV18</accession>
<dbReference type="Pfam" id="PF20052">
    <property type="entry name" value="GAP1-C"/>
    <property type="match status" value="1"/>
</dbReference>
<dbReference type="RefSeq" id="WP_132620915.1">
    <property type="nucleotide sequence ID" value="NZ_SMKV01000007.1"/>
</dbReference>
<dbReference type="Proteomes" id="UP000294744">
    <property type="component" value="Unassembled WGS sequence"/>
</dbReference>
<keyword evidence="4" id="KW-1185">Reference proteome</keyword>
<evidence type="ECO:0000313" key="3">
    <source>
        <dbReference type="EMBL" id="TDC94346.1"/>
    </source>
</evidence>
<dbReference type="AlphaFoldDB" id="A0A4R4UV18"/>
<evidence type="ECO:0000259" key="2">
    <source>
        <dbReference type="Pfam" id="PF20052"/>
    </source>
</evidence>
<name>A0A4R4UV18_9PSEU</name>
<feature type="region of interest" description="Disordered" evidence="1">
    <location>
        <begin position="1"/>
        <end position="27"/>
    </location>
</feature>
<sequence length="536" mass="58392">MSGGSPAEQSPEPPSTGEPSEAPARRWVPRVLTPDSVEAVNVVELADEFARARGEPHAGPADRLAAGVIVLGEALASEDCALVAAWLHSAPADVRGPVLSAVLAAEPPREVLTGLAAEHAGRARIALLRCETADLVSGAQVPEPVPLASRPWGADEAEEARSLLAAAAAEIAPERLDLLLRTATRFGVDLPPDRFAAERFVGWWASHPEASLDPAAWPCGDELVALLREVLGERLEHSDVVLSAVNEHWWPLLRPIATDPFEPLDAAVISAAVRAQGDARREIVDLFADRLRDPDLPDTPEAVLAALFSAAPPTVDELHRLIGALPATAVTESIAQRAFSVLSKAKVTARHLDLLRVLSHHLCADQRELWSEDGRVRSWVAAFSRGGEVGSLEDVSERVLRARLSEVVTALLAADPRAAVRASVSAGELLQRLLMRELPSVWNDERAEESRRDRAVALAFVLAWSDTATADVRTAYDRELERWARGGRRADHRRISKLLRVSAADHVAGWHEWLQEIVKTPAEPDRAPRKWWQRRR</sequence>
<evidence type="ECO:0000256" key="1">
    <source>
        <dbReference type="SAM" id="MobiDB-lite"/>
    </source>
</evidence>
<protein>
    <recommendedName>
        <fullName evidence="2">GTPase-associated protein 1-like C-terminal domain-containing protein</fullName>
    </recommendedName>
</protein>
<organism evidence="3 4">
    <name type="scientific">Saccharopolyspora aridisoli</name>
    <dbReference type="NCBI Taxonomy" id="2530385"/>
    <lineage>
        <taxon>Bacteria</taxon>
        <taxon>Bacillati</taxon>
        <taxon>Actinomycetota</taxon>
        <taxon>Actinomycetes</taxon>
        <taxon>Pseudonocardiales</taxon>
        <taxon>Pseudonocardiaceae</taxon>
        <taxon>Saccharopolyspora</taxon>
    </lineage>
</organism>
<feature type="domain" description="GTPase-associated protein 1-like C-terminal" evidence="2">
    <location>
        <begin position="48"/>
        <end position="510"/>
    </location>
</feature>
<reference evidence="3 4" key="1">
    <citation type="submission" date="2019-03" db="EMBL/GenBank/DDBJ databases">
        <title>Draft genome sequences of novel Actinobacteria.</title>
        <authorList>
            <person name="Sahin N."/>
            <person name="Ay H."/>
            <person name="Saygin H."/>
        </authorList>
    </citation>
    <scope>NUCLEOTIDE SEQUENCE [LARGE SCALE GENOMIC DNA]</scope>
    <source>
        <strain evidence="3 4">16K404</strain>
    </source>
</reference>
<evidence type="ECO:0000313" key="4">
    <source>
        <dbReference type="Proteomes" id="UP000294744"/>
    </source>
</evidence>